<organism evidence="3">
    <name type="scientific">Ixodes ricinus</name>
    <name type="common">Common tick</name>
    <name type="synonym">Acarus ricinus</name>
    <dbReference type="NCBI Taxonomy" id="34613"/>
    <lineage>
        <taxon>Eukaryota</taxon>
        <taxon>Metazoa</taxon>
        <taxon>Ecdysozoa</taxon>
        <taxon>Arthropoda</taxon>
        <taxon>Chelicerata</taxon>
        <taxon>Arachnida</taxon>
        <taxon>Acari</taxon>
        <taxon>Parasitiformes</taxon>
        <taxon>Ixodida</taxon>
        <taxon>Ixodoidea</taxon>
        <taxon>Ixodidae</taxon>
        <taxon>Ixodinae</taxon>
        <taxon>Ixodes</taxon>
    </lineage>
</organism>
<dbReference type="SUPFAM" id="SSF56672">
    <property type="entry name" value="DNA/RNA polymerases"/>
    <property type="match status" value="1"/>
</dbReference>
<dbReference type="PANTHER" id="PTHR19446">
    <property type="entry name" value="REVERSE TRANSCRIPTASES"/>
    <property type="match status" value="1"/>
</dbReference>
<dbReference type="CDD" id="cd09276">
    <property type="entry name" value="Rnase_HI_RT_non_LTR"/>
    <property type="match status" value="1"/>
</dbReference>
<dbReference type="InterPro" id="IPR000477">
    <property type="entry name" value="RT_dom"/>
</dbReference>
<dbReference type="GO" id="GO:0071897">
    <property type="term" value="P:DNA biosynthetic process"/>
    <property type="evidence" value="ECO:0007669"/>
    <property type="project" value="UniProtKB-ARBA"/>
</dbReference>
<dbReference type="SUPFAM" id="SSF53098">
    <property type="entry name" value="Ribonuclease H-like"/>
    <property type="match status" value="1"/>
</dbReference>
<dbReference type="SUPFAM" id="SSF56219">
    <property type="entry name" value="DNase I-like"/>
    <property type="match status" value="1"/>
</dbReference>
<evidence type="ECO:0000259" key="1">
    <source>
        <dbReference type="PROSITE" id="PS50878"/>
    </source>
</evidence>
<dbReference type="GO" id="GO:0004523">
    <property type="term" value="F:RNA-DNA hybrid ribonuclease activity"/>
    <property type="evidence" value="ECO:0007669"/>
    <property type="project" value="InterPro"/>
</dbReference>
<dbReference type="InterPro" id="IPR012337">
    <property type="entry name" value="RNaseH-like_sf"/>
</dbReference>
<feature type="non-terminal residue" evidence="3">
    <location>
        <position position="1"/>
    </location>
</feature>
<dbReference type="Gene3D" id="3.60.10.10">
    <property type="entry name" value="Endonuclease/exonuclease/phosphatase"/>
    <property type="match status" value="1"/>
</dbReference>
<dbReference type="InterPro" id="IPR036397">
    <property type="entry name" value="RNaseH_sf"/>
</dbReference>
<dbReference type="Pfam" id="PF14529">
    <property type="entry name" value="Exo_endo_phos_2"/>
    <property type="match status" value="1"/>
</dbReference>
<dbReference type="PROSITE" id="PS50879">
    <property type="entry name" value="RNASE_H_1"/>
    <property type="match status" value="1"/>
</dbReference>
<dbReference type="Pfam" id="PF00078">
    <property type="entry name" value="RVT_1"/>
    <property type="match status" value="1"/>
</dbReference>
<dbReference type="GO" id="GO:0042575">
    <property type="term" value="C:DNA polymerase complex"/>
    <property type="evidence" value="ECO:0007669"/>
    <property type="project" value="UniProtKB-ARBA"/>
</dbReference>
<dbReference type="InterPro" id="IPR043502">
    <property type="entry name" value="DNA/RNA_pol_sf"/>
</dbReference>
<dbReference type="CDD" id="cd01650">
    <property type="entry name" value="RT_nLTR_like"/>
    <property type="match status" value="1"/>
</dbReference>
<feature type="domain" description="Reverse transcriptase" evidence="1">
    <location>
        <begin position="462"/>
        <end position="738"/>
    </location>
</feature>
<dbReference type="InterPro" id="IPR002156">
    <property type="entry name" value="RNaseH_domain"/>
</dbReference>
<dbReference type="GO" id="GO:0003676">
    <property type="term" value="F:nucleic acid binding"/>
    <property type="evidence" value="ECO:0007669"/>
    <property type="project" value="InterPro"/>
</dbReference>
<evidence type="ECO:0000259" key="2">
    <source>
        <dbReference type="PROSITE" id="PS50879"/>
    </source>
</evidence>
<dbReference type="AlphaFoldDB" id="A0A147BM34"/>
<dbReference type="PROSITE" id="PS50878">
    <property type="entry name" value="RT_POL"/>
    <property type="match status" value="1"/>
</dbReference>
<dbReference type="InterPro" id="IPR036691">
    <property type="entry name" value="Endo/exonu/phosph_ase_sf"/>
</dbReference>
<sequence length="1213" mass="136921">IWQWNCRGYRRKRGALMHYIGTRDFAPDIIALQEPNCPPSLSGYTMFMQMDSGPEATMYRAATLVAKHISAINHSFEQHRHIPHTLLEILPKKKTLPSLFVLNVYSAPSEKADDFRALFHDAIQVVQPRKNSLVIVGDFNAAHPTWGYVKENPKGRRLAQAIANNHLTIMTEPEHPTRMGNSVSRDTCPDLTLVRTQTSCSWSNLDETLGSDHYILETEVCDGGRRTRKLRPARLTNWDQFRQQRGSTESGDIISIQEWTQRLHEDIDRATKKVHTTIDTPAIDPHLLHMWDARRGLTKRWKTQRFNRKLRLRIAELSQKAEDYATTLAESNWNQLCHGLRGTLGTARTWAILRSLLDPSRSKTETSKAVTKLLHGLQRDEPSILKELESRYLAAGQRPDYAEYPYTEEPSQLDADFTESEIKAVLTKLTRTTTPGKDGVTYKMLHNLDDASITALTRYFNEVWETGRIPEEWKHADITLIPKPGKPLGLQHLRPISLTSCVGKLMEHVVLSRLQPYLEEQEYFADTMYGFRPRLSTQDVLLQLKEEVLDFQSQAQARAVLAIDLKGAFDNVSHDAILRNLTETHCGTRAYNYVRSFLMDRTATLGIGDIRSDPIRLTGRGTPQGSVVSPLLFNVAMAGLPHKLNDIPHLRHALYADDITVWTTTGSEGEIQDRLQEAVNVTQDYAGAAGLTCASEKSELLVIRKRSILNKHAPTIDLTLGNTPIPRVERLRILGMYLQNHGGARHTVELLRRQADQIAHLIRRVSNRKGGLSEQDTLRIYQALIVSRFTYHVPFHNFTITEMDWLNTSLRKAIKTALGLLISTSTKRLLMLGVHNTLEELVEAQRAGQLTRLSATRTGRATLRRLGYTNLTQEEPAAPVRLKPDILNRVQAAPIPRNMHPDLHTGRREARVRALEKVYGPDPQTWYTDAAIHRERAGAATIAVTDRDGTCHSTGSISNIASIQEAEEMAIALAISHAIPRRDTTDLKLKINIITDSQAACRAFAGNTLYPRTAHLINAMSTKWLQIPIIRIIWTPAHLGLSGNESAHALARAVATNRALSDGIRIQRDPEPNTPADSQSLHTPTDALLNTYHLVTEYYRTTRRVLPPPHRELSRAEAADWRQLQTFTFPNLHQRHRWFPNRYPGTCPGCGSDHPNLYHSIWECPHPLGEGITPISSPTFSSWEAALSGTELDDQQRLVERARRIWAANGALD</sequence>
<dbReference type="Gene3D" id="3.30.420.10">
    <property type="entry name" value="Ribonuclease H-like superfamily/Ribonuclease H"/>
    <property type="match status" value="1"/>
</dbReference>
<accession>A0A147BM34</accession>
<dbReference type="Pfam" id="PF00075">
    <property type="entry name" value="RNase_H"/>
    <property type="match status" value="1"/>
</dbReference>
<dbReference type="InterPro" id="IPR005135">
    <property type="entry name" value="Endo/exonuclease/phosphatase"/>
</dbReference>
<proteinExistence type="predicted"/>
<reference evidence="3" key="1">
    <citation type="journal article" date="2018" name="PLoS Negl. Trop. Dis.">
        <title>Sialome diversity of ticks revealed by RNAseq of single tick salivary glands.</title>
        <authorList>
            <person name="Perner J."/>
            <person name="Kropackova S."/>
            <person name="Kopacek P."/>
            <person name="Ribeiro J.M."/>
        </authorList>
    </citation>
    <scope>NUCLEOTIDE SEQUENCE</scope>
    <source>
        <strain evidence="3">Siblings of single egg batch collected in Ceske Budejovice</strain>
        <tissue evidence="3">Salivary glands</tissue>
    </source>
</reference>
<feature type="domain" description="RNase H type-1" evidence="2">
    <location>
        <begin position="920"/>
        <end position="1056"/>
    </location>
</feature>
<name>A0A147BM34_IXORI</name>
<evidence type="ECO:0000313" key="3">
    <source>
        <dbReference type="EMBL" id="JAR91843.1"/>
    </source>
</evidence>
<dbReference type="EMBL" id="GEGO01003561">
    <property type="protein sequence ID" value="JAR91843.1"/>
    <property type="molecule type" value="Transcribed_RNA"/>
</dbReference>
<protein>
    <submittedName>
        <fullName evidence="3">Putative tick transposon</fullName>
    </submittedName>
</protein>